<feature type="transmembrane region" description="Helical" evidence="6">
    <location>
        <begin position="282"/>
        <end position="305"/>
    </location>
</feature>
<evidence type="ECO:0000313" key="8">
    <source>
        <dbReference type="Proteomes" id="UP001174677"/>
    </source>
</evidence>
<feature type="transmembrane region" description="Helical" evidence="6">
    <location>
        <begin position="310"/>
        <end position="331"/>
    </location>
</feature>
<dbReference type="Pfam" id="PF16913">
    <property type="entry name" value="PUNUT"/>
    <property type="match status" value="1"/>
</dbReference>
<keyword evidence="8" id="KW-1185">Reference proteome</keyword>
<dbReference type="EMBL" id="JARPOI010000015">
    <property type="protein sequence ID" value="KAJ9153215.1"/>
    <property type="molecule type" value="Genomic_DNA"/>
</dbReference>
<dbReference type="PANTHER" id="PTHR31376:SF106">
    <property type="entry name" value="PURINE PERMEASE-RELATED"/>
    <property type="match status" value="1"/>
</dbReference>
<keyword evidence="4 6" id="KW-1133">Transmembrane helix</keyword>
<evidence type="ECO:0000313" key="7">
    <source>
        <dbReference type="EMBL" id="KAJ9153215.1"/>
    </source>
</evidence>
<feature type="transmembrane region" description="Helical" evidence="6">
    <location>
        <begin position="171"/>
        <end position="188"/>
    </location>
</feature>
<keyword evidence="5 6" id="KW-0472">Membrane</keyword>
<feature type="transmembrane region" description="Helical" evidence="6">
    <location>
        <begin position="41"/>
        <end position="63"/>
    </location>
</feature>
<evidence type="ECO:0000256" key="1">
    <source>
        <dbReference type="ARBA" id="ARBA00006213"/>
    </source>
</evidence>
<accession>A0ABQ9KXG0</accession>
<evidence type="ECO:0000256" key="3">
    <source>
        <dbReference type="ARBA" id="ARBA00022692"/>
    </source>
</evidence>
<comment type="caution">
    <text evidence="7">The sequence shown here is derived from an EMBL/GenBank/DDBJ whole genome shotgun (WGS) entry which is preliminary data.</text>
</comment>
<name>A0ABQ9KXG0_HEVBR</name>
<comment type="similarity">
    <text evidence="1 6">Belongs to the purine permeases (TC 2.A.7.14) family.</text>
</comment>
<feature type="transmembrane region" description="Helical" evidence="6">
    <location>
        <begin position="115"/>
        <end position="136"/>
    </location>
</feature>
<comment type="subcellular location">
    <subcellularLocation>
        <location evidence="6">Membrane</location>
        <topology evidence="6">Multi-pass membrane protein</topology>
    </subcellularLocation>
</comment>
<gene>
    <name evidence="7" type="ORF">P3X46_026679</name>
</gene>
<evidence type="ECO:0000256" key="4">
    <source>
        <dbReference type="ARBA" id="ARBA00022989"/>
    </source>
</evidence>
<dbReference type="PANTHER" id="PTHR31376">
    <property type="entry name" value="OS09G0467300 PROTEIN-RELATED"/>
    <property type="match status" value="1"/>
</dbReference>
<dbReference type="InterPro" id="IPR030182">
    <property type="entry name" value="PUP_plant"/>
</dbReference>
<evidence type="ECO:0000256" key="2">
    <source>
        <dbReference type="ARBA" id="ARBA00022448"/>
    </source>
</evidence>
<feature type="transmembrane region" description="Helical" evidence="6">
    <location>
        <begin position="203"/>
        <end position="228"/>
    </location>
</feature>
<feature type="transmembrane region" description="Helical" evidence="6">
    <location>
        <begin position="337"/>
        <end position="355"/>
    </location>
</feature>
<feature type="transmembrane region" description="Helical" evidence="6">
    <location>
        <begin position="240"/>
        <end position="262"/>
    </location>
</feature>
<evidence type="ECO:0000256" key="6">
    <source>
        <dbReference type="RuleBase" id="RU368015"/>
    </source>
</evidence>
<reference evidence="7 8" key="1">
    <citation type="journal article" date="2023" name="Plant Biotechnol. J.">
        <title>Chromosome-level wild Hevea brasiliensis genome provides new tools for genomic-assisted breeding and valuable loci to elevate rubber yield.</title>
        <authorList>
            <person name="Cheng H."/>
            <person name="Song X."/>
            <person name="Hu Y."/>
            <person name="Wu T."/>
            <person name="Yang Q."/>
            <person name="An Z."/>
            <person name="Feng S."/>
            <person name="Deng Z."/>
            <person name="Wu W."/>
            <person name="Zeng X."/>
            <person name="Tu M."/>
            <person name="Wang X."/>
            <person name="Huang H."/>
        </authorList>
    </citation>
    <scope>NUCLEOTIDE SEQUENCE [LARGE SCALE GENOMIC DNA]</scope>
    <source>
        <strain evidence="7">MT/VB/25A 57/8</strain>
    </source>
</reference>
<feature type="transmembrane region" description="Helical" evidence="6">
    <location>
        <begin position="142"/>
        <end position="164"/>
    </location>
</feature>
<keyword evidence="2 6" id="KW-0813">Transport</keyword>
<feature type="transmembrane region" description="Helical" evidence="6">
    <location>
        <begin position="75"/>
        <end position="94"/>
    </location>
</feature>
<proteinExistence type="inferred from homology"/>
<organism evidence="7 8">
    <name type="scientific">Hevea brasiliensis</name>
    <name type="common">Para rubber tree</name>
    <name type="synonym">Siphonia brasiliensis</name>
    <dbReference type="NCBI Taxonomy" id="3981"/>
    <lineage>
        <taxon>Eukaryota</taxon>
        <taxon>Viridiplantae</taxon>
        <taxon>Streptophyta</taxon>
        <taxon>Embryophyta</taxon>
        <taxon>Tracheophyta</taxon>
        <taxon>Spermatophyta</taxon>
        <taxon>Magnoliopsida</taxon>
        <taxon>eudicotyledons</taxon>
        <taxon>Gunneridae</taxon>
        <taxon>Pentapetalae</taxon>
        <taxon>rosids</taxon>
        <taxon>fabids</taxon>
        <taxon>Malpighiales</taxon>
        <taxon>Euphorbiaceae</taxon>
        <taxon>Crotonoideae</taxon>
        <taxon>Micrandreae</taxon>
        <taxon>Hevea</taxon>
    </lineage>
</organism>
<protein>
    <recommendedName>
        <fullName evidence="6">Probable purine permease</fullName>
    </recommendedName>
</protein>
<sequence length="386" mass="43100">MGEAEEVQLQIMVQEAKEENSLESASITNQSTLPQRRNYNWWFRISLYILFLLFGQSVALILGRQYFVRGGNSKWIATLVQLVGFPILIPYYFIVKLKNPSANDIHTKPPSALTLTAIYVSLGLLVAADCYLYSIGLQYLPVSTYTLICASQLAFNSFFSFFLNSQKFTPFIINSLVILTISSVLLVFNNESADPAGVSKVKYAIGFICTVAASAGYGLVLSLTQLCFKKVLKRQTFKVVMDMIIFQEIVATAITMIGLFASQEWNGLTREMNEYQLGKVSYVMNLVWTSIAWQVFAIGCVGLIFEVSSLFSNAISVLGLPIVPVLAVFVFHDKMDGIKAISMLLAVWGFLSYIYQHYLDDRKSKAENKNVIEVSKASHTGTSRND</sequence>
<dbReference type="Proteomes" id="UP001174677">
    <property type="component" value="Chromosome 15"/>
</dbReference>
<keyword evidence="3 6" id="KW-0812">Transmembrane</keyword>
<evidence type="ECO:0000256" key="5">
    <source>
        <dbReference type="ARBA" id="ARBA00023136"/>
    </source>
</evidence>